<dbReference type="InterPro" id="IPR036909">
    <property type="entry name" value="Cyt_c-like_dom_sf"/>
</dbReference>
<dbReference type="AlphaFoldDB" id="A0A221UTI0"/>
<name>A0A221UTI0_9FLAO</name>
<evidence type="ECO:0000256" key="5">
    <source>
        <dbReference type="ARBA" id="ARBA00023002"/>
    </source>
</evidence>
<keyword evidence="3 7" id="KW-0479">Metal-binding</keyword>
<dbReference type="GO" id="GO:0020037">
    <property type="term" value="F:heme binding"/>
    <property type="evidence" value="ECO:0007669"/>
    <property type="project" value="InterPro"/>
</dbReference>
<protein>
    <submittedName>
        <fullName evidence="9">Cytochrome c551 peroxidase</fullName>
        <ecNumber evidence="9">1.11.1.5</ecNumber>
    </submittedName>
</protein>
<keyword evidence="9" id="KW-0575">Peroxidase</keyword>
<dbReference type="PANTHER" id="PTHR30600">
    <property type="entry name" value="CYTOCHROME C PEROXIDASE-RELATED"/>
    <property type="match status" value="1"/>
</dbReference>
<keyword evidence="5 9" id="KW-0560">Oxidoreductase</keyword>
<sequence length="615" mass="69862">MRFFKEQLSNKGVYAIISLFALYYSCKTENSRIGDLGSATSNMALEEDYVDKLELCGKYLDSLTKTNTRDELEKFYLKSREVFKRLEPLLAFQDMENYKFFNAPNILKVEEEDATDIKIRQPRSFQVLEESIFTDTLDVASIHITGDLLKNRLALLAKNTDFGYLRDHHLLWILRNGLLRVALTGITGFDSPVLENSLSESVMVYETLADILQVNKSKFKKVELYEEWSTEISTSISTLSQGDFKSFDRYHFIKEHTQKQLRLFNRTVEDWGVSFPFSMAITNDATSLFSDGTFNQGYFSDRGSATMTAERIGLGKELFNDTRLSRSGNISCASCHNSDLAFTDGKKISDGQVRNSPTLTYSSLQQSFFYDRRAGSLEGQIVSVVENESEFHSDLENLTEMVKARSDYSDKFQELYTKGTTDYNIRNAIAQYIRSLSSFDSKFDNNINGYENSLTQREKNGFNLFMGKAKCATCHFAPLFNGTVPPNFAETEIELLGVPMANDTLNATIDGDLGAYNLFGTEQRKFFFKTPTIRNIEKTAPYMHNGVYNTLEEVVDFYNRGGGAGIGIDAEYQTLPPESLELTEQEQQELIDFMKTLTDFPKSDNIEKEIGQSAI</sequence>
<dbReference type="KEGG" id="aalg:AREALGSMS7_01180"/>
<keyword evidence="4" id="KW-0732">Signal</keyword>
<dbReference type="SUPFAM" id="SSF46626">
    <property type="entry name" value="Cytochrome c"/>
    <property type="match status" value="2"/>
</dbReference>
<evidence type="ECO:0000256" key="4">
    <source>
        <dbReference type="ARBA" id="ARBA00022729"/>
    </source>
</evidence>
<dbReference type="GO" id="GO:0030313">
    <property type="term" value="C:cell envelope"/>
    <property type="evidence" value="ECO:0007669"/>
    <property type="project" value="UniProtKB-SubCell"/>
</dbReference>
<dbReference type="InterPro" id="IPR004852">
    <property type="entry name" value="Di-haem_cyt_c_peroxidsae"/>
</dbReference>
<evidence type="ECO:0000256" key="2">
    <source>
        <dbReference type="ARBA" id="ARBA00022617"/>
    </source>
</evidence>
<dbReference type="Gene3D" id="1.10.760.10">
    <property type="entry name" value="Cytochrome c-like domain"/>
    <property type="match status" value="2"/>
</dbReference>
<evidence type="ECO:0000256" key="3">
    <source>
        <dbReference type="ARBA" id="ARBA00022723"/>
    </source>
</evidence>
<dbReference type="GO" id="GO:0004130">
    <property type="term" value="F:cytochrome-c peroxidase activity"/>
    <property type="evidence" value="ECO:0007669"/>
    <property type="project" value="UniProtKB-EC"/>
</dbReference>
<evidence type="ECO:0000313" key="10">
    <source>
        <dbReference type="Proteomes" id="UP000204551"/>
    </source>
</evidence>
<dbReference type="Proteomes" id="UP000204551">
    <property type="component" value="Chromosome"/>
</dbReference>
<evidence type="ECO:0000256" key="1">
    <source>
        <dbReference type="ARBA" id="ARBA00004196"/>
    </source>
</evidence>
<dbReference type="EMBL" id="CP022515">
    <property type="protein sequence ID" value="ASO04655.1"/>
    <property type="molecule type" value="Genomic_DNA"/>
</dbReference>
<dbReference type="GO" id="GO:0046872">
    <property type="term" value="F:metal ion binding"/>
    <property type="evidence" value="ECO:0007669"/>
    <property type="project" value="UniProtKB-KW"/>
</dbReference>
<dbReference type="InterPro" id="IPR051395">
    <property type="entry name" value="Cytochrome_c_Peroxidase/MauG"/>
</dbReference>
<dbReference type="GO" id="GO:0009055">
    <property type="term" value="F:electron transfer activity"/>
    <property type="evidence" value="ECO:0007669"/>
    <property type="project" value="InterPro"/>
</dbReference>
<keyword evidence="6 7" id="KW-0408">Iron</keyword>
<evidence type="ECO:0000313" key="9">
    <source>
        <dbReference type="EMBL" id="ASO04655.1"/>
    </source>
</evidence>
<reference evidence="9 10" key="1">
    <citation type="submission" date="2017-07" db="EMBL/GenBank/DDBJ databases">
        <title>Genome Sequence of Arenibacter algicola Strain SMS7 Isolated from a culture of the Diatom Skeletonema marinoi.</title>
        <authorList>
            <person name="Topel M."/>
            <person name="Pinder M.I.M."/>
            <person name="Johansson O.N."/>
            <person name="Kourtchenko O."/>
            <person name="Godhe A."/>
            <person name="Clarke A.K."/>
        </authorList>
    </citation>
    <scope>NUCLEOTIDE SEQUENCE [LARGE SCALE GENOMIC DNA]</scope>
    <source>
        <strain evidence="9 10">SMS7</strain>
    </source>
</reference>
<feature type="domain" description="Cytochrome c" evidence="8">
    <location>
        <begin position="456"/>
        <end position="598"/>
    </location>
</feature>
<keyword evidence="2 7" id="KW-0349">Heme</keyword>
<dbReference type="InterPro" id="IPR009056">
    <property type="entry name" value="Cyt_c-like_dom"/>
</dbReference>
<dbReference type="Pfam" id="PF03150">
    <property type="entry name" value="CCP_MauG"/>
    <property type="match status" value="1"/>
</dbReference>
<comment type="subcellular location">
    <subcellularLocation>
        <location evidence="1">Cell envelope</location>
    </subcellularLocation>
</comment>
<evidence type="ECO:0000259" key="8">
    <source>
        <dbReference type="PROSITE" id="PS51007"/>
    </source>
</evidence>
<evidence type="ECO:0000256" key="6">
    <source>
        <dbReference type="ARBA" id="ARBA00023004"/>
    </source>
</evidence>
<feature type="domain" description="Cytochrome c" evidence="8">
    <location>
        <begin position="310"/>
        <end position="437"/>
    </location>
</feature>
<dbReference type="PROSITE" id="PS51007">
    <property type="entry name" value="CYTC"/>
    <property type="match status" value="2"/>
</dbReference>
<evidence type="ECO:0000256" key="7">
    <source>
        <dbReference type="PROSITE-ProRule" id="PRU00433"/>
    </source>
</evidence>
<dbReference type="EC" id="1.11.1.5" evidence="9"/>
<accession>A0A221UTI0</accession>
<dbReference type="RefSeq" id="WP_093977608.1">
    <property type="nucleotide sequence ID" value="NZ_CP022515.1"/>
</dbReference>
<dbReference type="PANTHER" id="PTHR30600:SF10">
    <property type="entry name" value="BLL6722 PROTEIN"/>
    <property type="match status" value="1"/>
</dbReference>
<gene>
    <name evidence="9" type="ORF">AREALGSMS7_01180</name>
</gene>
<proteinExistence type="predicted"/>
<organism evidence="9 10">
    <name type="scientific">Arenibacter algicola</name>
    <dbReference type="NCBI Taxonomy" id="616991"/>
    <lineage>
        <taxon>Bacteria</taxon>
        <taxon>Pseudomonadati</taxon>
        <taxon>Bacteroidota</taxon>
        <taxon>Flavobacteriia</taxon>
        <taxon>Flavobacteriales</taxon>
        <taxon>Flavobacteriaceae</taxon>
        <taxon>Arenibacter</taxon>
    </lineage>
</organism>